<dbReference type="Pfam" id="PF00034">
    <property type="entry name" value="Cytochrom_C"/>
    <property type="match status" value="1"/>
</dbReference>
<dbReference type="EMBL" id="JAYKLX010000001">
    <property type="protein sequence ID" value="MEB3344140.1"/>
    <property type="molecule type" value="Genomic_DNA"/>
</dbReference>
<evidence type="ECO:0000256" key="3">
    <source>
        <dbReference type="ARBA" id="ARBA00023004"/>
    </source>
</evidence>
<comment type="caution">
    <text evidence="7">The sequence shown here is derived from an EMBL/GenBank/DDBJ whole genome shotgun (WGS) entry which is preliminary data.</text>
</comment>
<dbReference type="PROSITE" id="PS51007">
    <property type="entry name" value="CYTC"/>
    <property type="match status" value="1"/>
</dbReference>
<feature type="domain" description="Cytochrome c" evidence="6">
    <location>
        <begin position="47"/>
        <end position="139"/>
    </location>
</feature>
<evidence type="ECO:0000313" key="8">
    <source>
        <dbReference type="Proteomes" id="UP001327027"/>
    </source>
</evidence>
<dbReference type="InterPro" id="IPR036280">
    <property type="entry name" value="Multihaem_cyt_sf"/>
</dbReference>
<evidence type="ECO:0000256" key="1">
    <source>
        <dbReference type="ARBA" id="ARBA00022617"/>
    </source>
</evidence>
<dbReference type="Gene3D" id="3.90.10.10">
    <property type="entry name" value="Cytochrome C3"/>
    <property type="match status" value="2"/>
</dbReference>
<dbReference type="SUPFAM" id="SSF46626">
    <property type="entry name" value="Cytochrome c"/>
    <property type="match status" value="1"/>
</dbReference>
<keyword evidence="1 4" id="KW-0349">Heme</keyword>
<evidence type="ECO:0000256" key="4">
    <source>
        <dbReference type="PROSITE-ProRule" id="PRU00433"/>
    </source>
</evidence>
<keyword evidence="2 4" id="KW-0479">Metal-binding</keyword>
<organism evidence="7 8">
    <name type="scientific">Aquimarina gracilis</name>
    <dbReference type="NCBI Taxonomy" id="874422"/>
    <lineage>
        <taxon>Bacteria</taxon>
        <taxon>Pseudomonadati</taxon>
        <taxon>Bacteroidota</taxon>
        <taxon>Flavobacteriia</taxon>
        <taxon>Flavobacteriales</taxon>
        <taxon>Flavobacteriaceae</taxon>
        <taxon>Aquimarina</taxon>
    </lineage>
</organism>
<dbReference type="PANTHER" id="PTHR39425">
    <property type="entry name" value="LIPOPROTEIN CYTOCHROME C"/>
    <property type="match status" value="1"/>
</dbReference>
<evidence type="ECO:0000313" key="7">
    <source>
        <dbReference type="EMBL" id="MEB3344140.1"/>
    </source>
</evidence>
<evidence type="ECO:0000256" key="5">
    <source>
        <dbReference type="SAM" id="Phobius"/>
    </source>
</evidence>
<protein>
    <submittedName>
        <fullName evidence="7">C-type cytochrome</fullName>
    </submittedName>
</protein>
<evidence type="ECO:0000259" key="6">
    <source>
        <dbReference type="PROSITE" id="PS51007"/>
    </source>
</evidence>
<dbReference type="InterPro" id="IPR036909">
    <property type="entry name" value="Cyt_c-like_dom_sf"/>
</dbReference>
<proteinExistence type="predicted"/>
<dbReference type="SUPFAM" id="SSF48695">
    <property type="entry name" value="Multiheme cytochromes"/>
    <property type="match status" value="1"/>
</dbReference>
<keyword evidence="5" id="KW-0812">Transmembrane</keyword>
<keyword evidence="8" id="KW-1185">Reference proteome</keyword>
<dbReference type="InterPro" id="IPR009056">
    <property type="entry name" value="Cyt_c-like_dom"/>
</dbReference>
<dbReference type="PANTHER" id="PTHR39425:SF1">
    <property type="entry name" value="CYTOCHROME C7-LIKE DOMAIN-CONTAINING PROTEIN"/>
    <property type="match status" value="1"/>
</dbReference>
<name>A0ABU5ZPW8_9FLAO</name>
<dbReference type="RefSeq" id="WP_324178192.1">
    <property type="nucleotide sequence ID" value="NZ_BAABAW010000016.1"/>
</dbReference>
<dbReference type="Gene3D" id="1.10.760.10">
    <property type="entry name" value="Cytochrome c-like domain"/>
    <property type="match status" value="1"/>
</dbReference>
<gene>
    <name evidence="7" type="ORF">U6A24_01640</name>
</gene>
<evidence type="ECO:0000256" key="2">
    <source>
        <dbReference type="ARBA" id="ARBA00022723"/>
    </source>
</evidence>
<feature type="transmembrane region" description="Helical" evidence="5">
    <location>
        <begin position="165"/>
        <end position="184"/>
    </location>
</feature>
<sequence length="439" mass="48473">MKQVKYRNSASKILILGTVFLFTFLNPVFGQEEATADAAATEASSGGDVAKGEELFKSLCAACHKRYKKMTGPALFGVADKYEREWLYSWIKNSAAMIAAGDAQAVAIYEEYNKTAMNAFPQLSNTDIDNILAYVMVPKAEPVAVAAGAATDTASGSGSGVSINVVLAILALVFLMLMVVLFLVNKTLRSFAEANNVALPEAEARTPIWKAFIQNQFLVLVTAIFLLLASGYFVYGYFMQVGVDQGYAPIQPIHYSHKIHAGDNQIECKYCHSSARVSKHSGIPSLNVCMNCHKSISEVAETTATEDYSKEFYDGEIQKLYKAVGWDTDSQSYTGKTEPVKWVRIHNLPDFAYFNHSQHVSVAGVECQTCHGPVEEMEIMYQHAPLTMGWCINCHRETNVKVADNKYYEKIHKELSKKYGVDQLTAAQMGGLECGKCHY</sequence>
<dbReference type="Proteomes" id="UP001327027">
    <property type="component" value="Unassembled WGS sequence"/>
</dbReference>
<reference evidence="7 8" key="1">
    <citation type="journal article" date="2013" name="Int. J. Syst. Evol. Microbiol.">
        <title>Aquimarina gracilis sp. nov., isolated from the gut microflora of a mussel, Mytilus coruscus, and emended description of Aquimarina spongiae.</title>
        <authorList>
            <person name="Park S.C."/>
            <person name="Choe H.N."/>
            <person name="Baik K.S."/>
            <person name="Seong C.N."/>
        </authorList>
    </citation>
    <scope>NUCLEOTIDE SEQUENCE [LARGE SCALE GENOMIC DNA]</scope>
    <source>
        <strain evidence="7 8">PSC32</strain>
    </source>
</reference>
<dbReference type="CDD" id="cd08168">
    <property type="entry name" value="Cytochrom_C3"/>
    <property type="match status" value="1"/>
</dbReference>
<accession>A0ABU5ZPW8</accession>
<keyword evidence="5" id="KW-1133">Transmembrane helix</keyword>
<keyword evidence="3 4" id="KW-0408">Iron</keyword>
<feature type="transmembrane region" description="Helical" evidence="5">
    <location>
        <begin position="217"/>
        <end position="238"/>
    </location>
</feature>
<keyword evidence="5" id="KW-0472">Membrane</keyword>